<organism evidence="7 8">
    <name type="scientific">Sodaliphilus pleomorphus</name>
    <dbReference type="NCBI Taxonomy" id="2606626"/>
    <lineage>
        <taxon>Bacteria</taxon>
        <taxon>Pseudomonadati</taxon>
        <taxon>Bacteroidota</taxon>
        <taxon>Bacteroidia</taxon>
        <taxon>Bacteroidales</taxon>
        <taxon>Muribaculaceae</taxon>
        <taxon>Sodaliphilus</taxon>
    </lineage>
</organism>
<evidence type="ECO:0000259" key="6">
    <source>
        <dbReference type="Pfam" id="PF08245"/>
    </source>
</evidence>
<dbReference type="GO" id="GO:0016881">
    <property type="term" value="F:acid-amino acid ligase activity"/>
    <property type="evidence" value="ECO:0007669"/>
    <property type="project" value="InterPro"/>
</dbReference>
<dbReference type="InterPro" id="IPR051046">
    <property type="entry name" value="MurCDEF_CellWall_CoF430Synth"/>
</dbReference>
<dbReference type="InterPro" id="IPR036565">
    <property type="entry name" value="Mur-like_cat_sf"/>
</dbReference>
<keyword evidence="2" id="KW-0547">Nucleotide-binding</keyword>
<dbReference type="Pfam" id="PF02875">
    <property type="entry name" value="Mur_ligase_C"/>
    <property type="match status" value="1"/>
</dbReference>
<reference evidence="7 8" key="1">
    <citation type="submission" date="2019-08" db="EMBL/GenBank/DDBJ databases">
        <title>In-depth cultivation of the pig gut microbiome towards novel bacterial diversity and tailored functional studies.</title>
        <authorList>
            <person name="Wylensek D."/>
            <person name="Hitch T.C.A."/>
            <person name="Clavel T."/>
        </authorList>
    </citation>
    <scope>NUCLEOTIDE SEQUENCE [LARGE SCALE GENOMIC DNA]</scope>
    <source>
        <strain evidence="7 8">Oil-RF-744-WCA-WT-10</strain>
    </source>
</reference>
<dbReference type="Gene3D" id="3.40.1190.10">
    <property type="entry name" value="Mur-like, catalytic domain"/>
    <property type="match status" value="1"/>
</dbReference>
<evidence type="ECO:0000313" key="8">
    <source>
        <dbReference type="Proteomes" id="UP000483362"/>
    </source>
</evidence>
<keyword evidence="8" id="KW-1185">Reference proteome</keyword>
<dbReference type="RefSeq" id="WP_154327009.1">
    <property type="nucleotide sequence ID" value="NZ_CP045696.1"/>
</dbReference>
<proteinExistence type="predicted"/>
<evidence type="ECO:0000259" key="5">
    <source>
        <dbReference type="Pfam" id="PF02875"/>
    </source>
</evidence>
<evidence type="ECO:0000256" key="2">
    <source>
        <dbReference type="ARBA" id="ARBA00022741"/>
    </source>
</evidence>
<dbReference type="GO" id="GO:0005524">
    <property type="term" value="F:ATP binding"/>
    <property type="evidence" value="ECO:0007669"/>
    <property type="project" value="UniProtKB-KW"/>
</dbReference>
<dbReference type="SUPFAM" id="SSF53623">
    <property type="entry name" value="MurD-like peptide ligases, catalytic domain"/>
    <property type="match status" value="1"/>
</dbReference>
<dbReference type="InterPro" id="IPR013221">
    <property type="entry name" value="Mur_ligase_cen"/>
</dbReference>
<dbReference type="Gene3D" id="3.90.190.20">
    <property type="entry name" value="Mur ligase, C-terminal domain"/>
    <property type="match status" value="1"/>
</dbReference>
<keyword evidence="4" id="KW-0812">Transmembrane</keyword>
<evidence type="ECO:0000313" key="7">
    <source>
        <dbReference type="EMBL" id="MSS16418.1"/>
    </source>
</evidence>
<keyword evidence="4" id="KW-0472">Membrane</keyword>
<feature type="transmembrane region" description="Helical" evidence="4">
    <location>
        <begin position="7"/>
        <end position="29"/>
    </location>
</feature>
<evidence type="ECO:0000256" key="3">
    <source>
        <dbReference type="ARBA" id="ARBA00022840"/>
    </source>
</evidence>
<evidence type="ECO:0000256" key="1">
    <source>
        <dbReference type="ARBA" id="ARBA00022598"/>
    </source>
</evidence>
<gene>
    <name evidence="7" type="ORF">FYJ29_01330</name>
</gene>
<dbReference type="EMBL" id="VULT01000002">
    <property type="protein sequence ID" value="MSS16418.1"/>
    <property type="molecule type" value="Genomic_DNA"/>
</dbReference>
<feature type="domain" description="Mur ligase central" evidence="6">
    <location>
        <begin position="188"/>
        <end position="376"/>
    </location>
</feature>
<protein>
    <submittedName>
        <fullName evidence="7">UDP-N-acetylmuramoyl-tripeptide--D-alanyl-D-alanine ligase</fullName>
    </submittedName>
</protein>
<comment type="caution">
    <text evidence="7">The sequence shown here is derived from an EMBL/GenBank/DDBJ whole genome shotgun (WGS) entry which is preliminary data.</text>
</comment>
<dbReference type="SUPFAM" id="SSF53244">
    <property type="entry name" value="MurD-like peptide ligases, peptide-binding domain"/>
    <property type="match status" value="1"/>
</dbReference>
<keyword evidence="4" id="KW-1133">Transmembrane helix</keyword>
<feature type="transmembrane region" description="Helical" evidence="4">
    <location>
        <begin position="55"/>
        <end position="88"/>
    </location>
</feature>
<keyword evidence="1 7" id="KW-0436">Ligase</keyword>
<feature type="transmembrane region" description="Helical" evidence="4">
    <location>
        <begin position="132"/>
        <end position="158"/>
    </location>
</feature>
<dbReference type="Proteomes" id="UP000483362">
    <property type="component" value="Unassembled WGS sequence"/>
</dbReference>
<dbReference type="Pfam" id="PF08245">
    <property type="entry name" value="Mur_ligase_M"/>
    <property type="match status" value="1"/>
</dbReference>
<feature type="domain" description="Mur ligase C-terminal" evidence="5">
    <location>
        <begin position="404"/>
        <end position="519"/>
    </location>
</feature>
<dbReference type="PANTHER" id="PTHR43024:SF1">
    <property type="entry name" value="UDP-N-ACETYLMURAMOYL-TRIPEPTIDE--D-ALANYL-D-ALANINE LIGASE"/>
    <property type="match status" value="1"/>
</dbReference>
<accession>A0A6L5XB34</accession>
<sequence length="529" mass="59450">MLTTISYVFFLAVTVTDLLLMLKCDMHMLQLGSYYNSRYCNWIAGSDEYLSVKRLIALVVLIGSFTTMALISPYVVVLLAVILLGQAVSLARKKYKKPLVFTRRVKRLYFTEVALMLVAMAVVYSTKLDVTGLYYASVTGVLFITFSYVFTMAVNWLMQPVERRINQRYVHDAQQRLARMPHMQVIGISGSYGKTSTKHYLYKILSEQYSVLMTPKSYNTLMGVVRTIREMMTPDNEVFICEMGAINLGDVKQICDVVHPRYGIITAVGEQSLGTFKTIDNVQRAQFELADALPPDGLAVVNEDYSMLPFRPVDNVECKRYAVKAGPRVDYHLEDIDYTPQGTTFAVVGPGLRLELATRLVGEFNLSDLLAAVVMALRLNVPHDKIKHAVSSIEQLEHRLCMSLDKRGFTVIDDTHYSNPRSSRMALDVLSGMTGGRRIIVTPGLIELGDKQEYFNVRFGRDIATASDVAIVVGEYNREAIVKGLQAKGFDKKNVKLVPTLEAAQRYVYSMVKAGDTVLYENDLPDTFK</sequence>
<keyword evidence="3" id="KW-0067">ATP-binding</keyword>
<dbReference type="InterPro" id="IPR004101">
    <property type="entry name" value="Mur_ligase_C"/>
</dbReference>
<feature type="transmembrane region" description="Helical" evidence="4">
    <location>
        <begin position="108"/>
        <end position="126"/>
    </location>
</feature>
<dbReference type="PANTHER" id="PTHR43024">
    <property type="entry name" value="UDP-N-ACETYLMURAMOYL-TRIPEPTIDE--D-ALANYL-D-ALANINE LIGASE"/>
    <property type="match status" value="1"/>
</dbReference>
<dbReference type="InterPro" id="IPR036615">
    <property type="entry name" value="Mur_ligase_C_dom_sf"/>
</dbReference>
<name>A0A6L5XB34_9BACT</name>
<evidence type="ECO:0000256" key="4">
    <source>
        <dbReference type="SAM" id="Phobius"/>
    </source>
</evidence>
<dbReference type="AlphaFoldDB" id="A0A6L5XB34"/>